<evidence type="ECO:0000313" key="3">
    <source>
        <dbReference type="Proteomes" id="UP000298663"/>
    </source>
</evidence>
<sequence length="158" mass="17327">MSTLEALLEDDEDESQRENGQGGQGLQGGRKVEGAAALAQVLQQISDDSNGEESQLGTRLETMMLKFVQFLELNNAIIGRTGPPPEHVKETAEYGIRDLITACTDMSAEHVRIGAQHSMENRNETFNERVKELDASIAMQDDKMKQLGAAMGDVAFKM</sequence>
<reference evidence="2 3" key="1">
    <citation type="journal article" date="2015" name="Genome Biol.">
        <title>Comparative genomics of Steinernema reveals deeply conserved gene regulatory networks.</title>
        <authorList>
            <person name="Dillman A.R."/>
            <person name="Macchietto M."/>
            <person name="Porter C.F."/>
            <person name="Rogers A."/>
            <person name="Williams B."/>
            <person name="Antoshechkin I."/>
            <person name="Lee M.M."/>
            <person name="Goodwin Z."/>
            <person name="Lu X."/>
            <person name="Lewis E.E."/>
            <person name="Goodrich-Blair H."/>
            <person name="Stock S.P."/>
            <person name="Adams B.J."/>
            <person name="Sternberg P.W."/>
            <person name="Mortazavi A."/>
        </authorList>
    </citation>
    <scope>NUCLEOTIDE SEQUENCE [LARGE SCALE GENOMIC DNA]</scope>
    <source>
        <strain evidence="2 3">ALL</strain>
    </source>
</reference>
<feature type="region of interest" description="Disordered" evidence="1">
    <location>
        <begin position="1"/>
        <end position="32"/>
    </location>
</feature>
<proteinExistence type="predicted"/>
<dbReference type="Proteomes" id="UP000298663">
    <property type="component" value="Unassembled WGS sequence"/>
</dbReference>
<organism evidence="2 3">
    <name type="scientific">Steinernema carpocapsae</name>
    <name type="common">Entomopathogenic nematode</name>
    <dbReference type="NCBI Taxonomy" id="34508"/>
    <lineage>
        <taxon>Eukaryota</taxon>
        <taxon>Metazoa</taxon>
        <taxon>Ecdysozoa</taxon>
        <taxon>Nematoda</taxon>
        <taxon>Chromadorea</taxon>
        <taxon>Rhabditida</taxon>
        <taxon>Tylenchina</taxon>
        <taxon>Panagrolaimomorpha</taxon>
        <taxon>Strongyloidoidea</taxon>
        <taxon>Steinernematidae</taxon>
        <taxon>Steinernema</taxon>
    </lineage>
</organism>
<dbReference type="AlphaFoldDB" id="A0A4U5NWN6"/>
<accession>A0A4U5NWN6</accession>
<name>A0A4U5NWN6_STECR</name>
<evidence type="ECO:0000313" key="2">
    <source>
        <dbReference type="EMBL" id="TKR87906.1"/>
    </source>
</evidence>
<dbReference type="OrthoDB" id="5799706at2759"/>
<protein>
    <submittedName>
        <fullName evidence="2">Uncharacterized protein</fullName>
    </submittedName>
</protein>
<gene>
    <name evidence="2" type="ORF">L596_012234</name>
</gene>
<reference evidence="2 3" key="2">
    <citation type="journal article" date="2019" name="G3 (Bethesda)">
        <title>Hybrid Assembly of the Genome of the Entomopathogenic Nematode Steinernema carpocapsae Identifies the X-Chromosome.</title>
        <authorList>
            <person name="Serra L."/>
            <person name="Macchietto M."/>
            <person name="Macias-Munoz A."/>
            <person name="McGill C.J."/>
            <person name="Rodriguez I.M."/>
            <person name="Rodriguez B."/>
            <person name="Murad R."/>
            <person name="Mortazavi A."/>
        </authorList>
    </citation>
    <scope>NUCLEOTIDE SEQUENCE [LARGE SCALE GENOMIC DNA]</scope>
    <source>
        <strain evidence="2 3">ALL</strain>
    </source>
</reference>
<evidence type="ECO:0000256" key="1">
    <source>
        <dbReference type="SAM" id="MobiDB-lite"/>
    </source>
</evidence>
<keyword evidence="3" id="KW-1185">Reference proteome</keyword>
<comment type="caution">
    <text evidence="2">The sequence shown here is derived from an EMBL/GenBank/DDBJ whole genome shotgun (WGS) entry which is preliminary data.</text>
</comment>
<dbReference type="EMBL" id="AZBU02000003">
    <property type="protein sequence ID" value="TKR87906.1"/>
    <property type="molecule type" value="Genomic_DNA"/>
</dbReference>